<evidence type="ECO:0000256" key="4">
    <source>
        <dbReference type="ARBA" id="ARBA00022695"/>
    </source>
</evidence>
<proteinExistence type="inferred from homology"/>
<dbReference type="OrthoDB" id="9814402at2"/>
<keyword evidence="4" id="KW-0548">Nucleotidyltransferase</keyword>
<dbReference type="AlphaFoldDB" id="A0A1S1V4N0"/>
<evidence type="ECO:0000256" key="5">
    <source>
        <dbReference type="ARBA" id="ARBA00023015"/>
    </source>
</evidence>
<evidence type="ECO:0000256" key="1">
    <source>
        <dbReference type="ARBA" id="ARBA00008798"/>
    </source>
</evidence>
<evidence type="ECO:0000256" key="3">
    <source>
        <dbReference type="ARBA" id="ARBA00022679"/>
    </source>
</evidence>
<evidence type="ECO:0000259" key="10">
    <source>
        <dbReference type="Pfam" id="PF04963"/>
    </source>
</evidence>
<evidence type="ECO:0000313" key="12">
    <source>
        <dbReference type="Proteomes" id="UP000180254"/>
    </source>
</evidence>
<dbReference type="InterPro" id="IPR007634">
    <property type="entry name" value="RNA_pol_sigma_54_DNA-bd"/>
</dbReference>
<dbReference type="GO" id="GO:0006352">
    <property type="term" value="P:DNA-templated transcription initiation"/>
    <property type="evidence" value="ECO:0007669"/>
    <property type="project" value="InterPro"/>
</dbReference>
<protein>
    <submittedName>
        <fullName evidence="11">RNA polymerase sigma-54 factor</fullName>
    </submittedName>
</protein>
<feature type="domain" description="RNA polymerase sigma factor 54 core-binding" evidence="10">
    <location>
        <begin position="85"/>
        <end position="273"/>
    </location>
</feature>
<organism evidence="11 12">
    <name type="scientific">Andreesenia angusta</name>
    <dbReference type="NCBI Taxonomy" id="39480"/>
    <lineage>
        <taxon>Bacteria</taxon>
        <taxon>Bacillati</taxon>
        <taxon>Bacillota</taxon>
        <taxon>Tissierellia</taxon>
        <taxon>Tissierellales</taxon>
        <taxon>Gottschalkiaceae</taxon>
        <taxon>Andreesenia</taxon>
    </lineage>
</organism>
<evidence type="ECO:0000256" key="7">
    <source>
        <dbReference type="ARBA" id="ARBA00023125"/>
    </source>
</evidence>
<keyword evidence="7" id="KW-0238">DNA-binding</keyword>
<dbReference type="Proteomes" id="UP000180254">
    <property type="component" value="Unassembled WGS sequence"/>
</dbReference>
<dbReference type="GO" id="GO:0001216">
    <property type="term" value="F:DNA-binding transcription activator activity"/>
    <property type="evidence" value="ECO:0007669"/>
    <property type="project" value="InterPro"/>
</dbReference>
<feature type="domain" description="RNA polymerase sigma factor 54 DNA-binding" evidence="9">
    <location>
        <begin position="288"/>
        <end position="440"/>
    </location>
</feature>
<dbReference type="Gene3D" id="1.10.10.60">
    <property type="entry name" value="Homeodomain-like"/>
    <property type="match status" value="1"/>
</dbReference>
<sequence>MINQSISLNPKLNQHLKLSPLVMQQLKLLQLSQVELLEHIADELEQNPLLQSEGEPVMSAEDFSSYFKSLNEMKMSFEKDDEITEPSISYTPTLSEHLLSQLPFLDISERELKSCKIIIGNLDEKGYLCTDLDELSEHFHIPVELLISSLKAVQSLDPKGVGARNLEECLWLQAESHGDSAVLRRIIYDHLADVAENRMKLVSKSLGVSLQKLDSLIQFLRSLDPKPGLQYEHASHISTEFIVPDVYIEFEDDLPKAKIPESLSPKLSINSYYKKLLESDSDPKSKVYLTEKLNRAVFLLKSIEQRKSTLIAVTESIALFQSDFLQGRSELLPLNMKDVSEKLGIHESTVSRAVKGKYVHSPAGVFPLKFFFSSKRSPSGDSSSSLKSRLAELVSSEDPKKPYSDQKLAEILNSEGFKTARRTVSKYREELNIKTSSLRKIHK</sequence>
<dbReference type="InterPro" id="IPR038709">
    <property type="entry name" value="RpoN_core-bd_sf"/>
</dbReference>
<gene>
    <name evidence="11" type="primary">rpoN</name>
    <name evidence="11" type="ORF">EUAN_20310</name>
</gene>
<reference evidence="11 12" key="1">
    <citation type="submission" date="2016-09" db="EMBL/GenBank/DDBJ databases">
        <title>Genome sequence of Eubacterium angustum.</title>
        <authorList>
            <person name="Poehlein A."/>
            <person name="Daniel R."/>
        </authorList>
    </citation>
    <scope>NUCLEOTIDE SEQUENCE [LARGE SCALE GENOMIC DNA]</scope>
    <source>
        <strain evidence="11 12">DSM 1989</strain>
    </source>
</reference>
<dbReference type="InterPro" id="IPR007046">
    <property type="entry name" value="RNA_pol_sigma_54_core-bd"/>
</dbReference>
<dbReference type="Pfam" id="PF04963">
    <property type="entry name" value="Sigma54_CBD"/>
    <property type="match status" value="1"/>
</dbReference>
<evidence type="ECO:0000259" key="9">
    <source>
        <dbReference type="Pfam" id="PF04552"/>
    </source>
</evidence>
<keyword evidence="8" id="KW-0804">Transcription</keyword>
<dbReference type="STRING" id="39480.EUAN_20310"/>
<keyword evidence="2" id="KW-0240">DNA-directed RNA polymerase</keyword>
<name>A0A1S1V4N0_9FIRM</name>
<dbReference type="Pfam" id="PF04552">
    <property type="entry name" value="Sigma54_DBD"/>
    <property type="match status" value="1"/>
</dbReference>
<dbReference type="PRINTS" id="PR00045">
    <property type="entry name" value="SIGMA54FCT"/>
</dbReference>
<keyword evidence="6" id="KW-0731">Sigma factor</keyword>
<dbReference type="InterPro" id="IPR000394">
    <property type="entry name" value="RNA_pol_sigma_54"/>
</dbReference>
<dbReference type="GO" id="GO:0016779">
    <property type="term" value="F:nucleotidyltransferase activity"/>
    <property type="evidence" value="ECO:0007669"/>
    <property type="project" value="UniProtKB-KW"/>
</dbReference>
<dbReference type="GO" id="GO:0000428">
    <property type="term" value="C:DNA-directed RNA polymerase complex"/>
    <property type="evidence" value="ECO:0007669"/>
    <property type="project" value="UniProtKB-KW"/>
</dbReference>
<dbReference type="Gene3D" id="1.10.10.1330">
    <property type="entry name" value="RNA polymerase sigma-54 factor, core-binding domain"/>
    <property type="match status" value="1"/>
</dbReference>
<dbReference type="GO" id="GO:0003677">
    <property type="term" value="F:DNA binding"/>
    <property type="evidence" value="ECO:0007669"/>
    <property type="project" value="UniProtKB-KW"/>
</dbReference>
<dbReference type="Pfam" id="PF00309">
    <property type="entry name" value="Sigma54_AID"/>
    <property type="match status" value="1"/>
</dbReference>
<evidence type="ECO:0000256" key="6">
    <source>
        <dbReference type="ARBA" id="ARBA00023082"/>
    </source>
</evidence>
<comment type="caution">
    <text evidence="11">The sequence shown here is derived from an EMBL/GenBank/DDBJ whole genome shotgun (WGS) entry which is preliminary data.</text>
</comment>
<evidence type="ECO:0000256" key="2">
    <source>
        <dbReference type="ARBA" id="ARBA00022478"/>
    </source>
</evidence>
<dbReference type="PIRSF" id="PIRSF000774">
    <property type="entry name" value="RpoN"/>
    <property type="match status" value="1"/>
</dbReference>
<dbReference type="EMBL" id="MKIE01000010">
    <property type="protein sequence ID" value="OHW61593.1"/>
    <property type="molecule type" value="Genomic_DNA"/>
</dbReference>
<keyword evidence="3" id="KW-0808">Transferase</keyword>
<evidence type="ECO:0000256" key="8">
    <source>
        <dbReference type="ARBA" id="ARBA00023163"/>
    </source>
</evidence>
<dbReference type="NCBIfam" id="TIGR02395">
    <property type="entry name" value="rpoN_sigma"/>
    <property type="match status" value="1"/>
</dbReference>
<dbReference type="PROSITE" id="PS50044">
    <property type="entry name" value="SIGMA54_3"/>
    <property type="match status" value="1"/>
</dbReference>
<comment type="similarity">
    <text evidence="1">Belongs to the sigma-54 factor family.</text>
</comment>
<accession>A0A1S1V4N0</accession>
<dbReference type="RefSeq" id="WP_071064201.1">
    <property type="nucleotide sequence ID" value="NZ_MKIE01000010.1"/>
</dbReference>
<keyword evidence="5" id="KW-0805">Transcription regulation</keyword>
<dbReference type="PANTHER" id="PTHR32248:SF4">
    <property type="entry name" value="RNA POLYMERASE SIGMA-54 FACTOR"/>
    <property type="match status" value="1"/>
</dbReference>
<keyword evidence="12" id="KW-1185">Reference proteome</keyword>
<dbReference type="GO" id="GO:0016987">
    <property type="term" value="F:sigma factor activity"/>
    <property type="evidence" value="ECO:0007669"/>
    <property type="project" value="UniProtKB-KW"/>
</dbReference>
<evidence type="ECO:0000313" key="11">
    <source>
        <dbReference type="EMBL" id="OHW61593.1"/>
    </source>
</evidence>
<dbReference type="PANTHER" id="PTHR32248">
    <property type="entry name" value="RNA POLYMERASE SIGMA-54 FACTOR"/>
    <property type="match status" value="1"/>
</dbReference>